<dbReference type="AlphaFoldDB" id="B4K445"/>
<dbReference type="InParanoid" id="B4K445"/>
<evidence type="ECO:0000313" key="1">
    <source>
        <dbReference type="EMBL" id="EDW04447.1"/>
    </source>
</evidence>
<organism evidence="2">
    <name type="scientific">Drosophila grimshawi</name>
    <name type="common">Hawaiian fruit fly</name>
    <name type="synonym">Idiomyia grimshawi</name>
    <dbReference type="NCBI Taxonomy" id="7222"/>
    <lineage>
        <taxon>Eukaryota</taxon>
        <taxon>Metazoa</taxon>
        <taxon>Ecdysozoa</taxon>
        <taxon>Arthropoda</taxon>
        <taxon>Hexapoda</taxon>
        <taxon>Insecta</taxon>
        <taxon>Pterygota</taxon>
        <taxon>Neoptera</taxon>
        <taxon>Endopterygota</taxon>
        <taxon>Diptera</taxon>
        <taxon>Brachycera</taxon>
        <taxon>Muscomorpha</taxon>
        <taxon>Ephydroidea</taxon>
        <taxon>Drosophilidae</taxon>
        <taxon>Drosophila</taxon>
        <taxon>Hawaiian Drosophila</taxon>
    </lineage>
</organism>
<dbReference type="EMBL" id="CH928317">
    <property type="protein sequence ID" value="EDW04447.1"/>
    <property type="molecule type" value="Genomic_DNA"/>
</dbReference>
<protein>
    <submittedName>
        <fullName evidence="1">GH12955</fullName>
    </submittedName>
</protein>
<gene>
    <name evidence="1" type="primary">Dgri\GH12955</name>
    <name evidence="1" type="ORF">Dgri_GH12955</name>
</gene>
<sequence length="56" mass="6326">MITINIQAIRRVQTGFNDNHNIYMMTLHKNFKFQELVSNSSSIPVMAAATFTAVPI</sequence>
<accession>B4K445</accession>
<dbReference type="HOGENOM" id="CLU_3016392_0_0_1"/>
<keyword evidence="2" id="KW-1185">Reference proteome</keyword>
<name>B4K445_DROGR</name>
<reference evidence="1 2" key="1">
    <citation type="journal article" date="2007" name="Nature">
        <title>Evolution of genes and genomes on the Drosophila phylogeny.</title>
        <authorList>
            <consortium name="Drosophila 12 Genomes Consortium"/>
            <person name="Clark A.G."/>
            <person name="Eisen M.B."/>
            <person name="Smith D.R."/>
            <person name="Bergman C.M."/>
            <person name="Oliver B."/>
            <person name="Markow T.A."/>
            <person name="Kaufman T.C."/>
            <person name="Kellis M."/>
            <person name="Gelbart W."/>
            <person name="Iyer V.N."/>
            <person name="Pollard D.A."/>
            <person name="Sackton T.B."/>
            <person name="Larracuente A.M."/>
            <person name="Singh N.D."/>
            <person name="Abad J.P."/>
            <person name="Abt D.N."/>
            <person name="Adryan B."/>
            <person name="Aguade M."/>
            <person name="Akashi H."/>
            <person name="Anderson W.W."/>
            <person name="Aquadro C.F."/>
            <person name="Ardell D.H."/>
            <person name="Arguello R."/>
            <person name="Artieri C.G."/>
            <person name="Barbash D.A."/>
            <person name="Barker D."/>
            <person name="Barsanti P."/>
            <person name="Batterham P."/>
            <person name="Batzoglou S."/>
            <person name="Begun D."/>
            <person name="Bhutkar A."/>
            <person name="Blanco E."/>
            <person name="Bosak S.A."/>
            <person name="Bradley R.K."/>
            <person name="Brand A.D."/>
            <person name="Brent M.R."/>
            <person name="Brooks A.N."/>
            <person name="Brown R.H."/>
            <person name="Butlin R.K."/>
            <person name="Caggese C."/>
            <person name="Calvi B.R."/>
            <person name="Bernardo de Carvalho A."/>
            <person name="Caspi A."/>
            <person name="Castrezana S."/>
            <person name="Celniker S.E."/>
            <person name="Chang J.L."/>
            <person name="Chapple C."/>
            <person name="Chatterji S."/>
            <person name="Chinwalla A."/>
            <person name="Civetta A."/>
            <person name="Clifton S.W."/>
            <person name="Comeron J.M."/>
            <person name="Costello J.C."/>
            <person name="Coyne J.A."/>
            <person name="Daub J."/>
            <person name="David R.G."/>
            <person name="Delcher A.L."/>
            <person name="Delehaunty K."/>
            <person name="Do C.B."/>
            <person name="Ebling H."/>
            <person name="Edwards K."/>
            <person name="Eickbush T."/>
            <person name="Evans J.D."/>
            <person name="Filipski A."/>
            <person name="Findeiss S."/>
            <person name="Freyhult E."/>
            <person name="Fulton L."/>
            <person name="Fulton R."/>
            <person name="Garcia A.C."/>
            <person name="Gardiner A."/>
            <person name="Garfield D.A."/>
            <person name="Garvin B.E."/>
            <person name="Gibson G."/>
            <person name="Gilbert D."/>
            <person name="Gnerre S."/>
            <person name="Godfrey J."/>
            <person name="Good R."/>
            <person name="Gotea V."/>
            <person name="Gravely B."/>
            <person name="Greenberg A.J."/>
            <person name="Griffiths-Jones S."/>
            <person name="Gross S."/>
            <person name="Guigo R."/>
            <person name="Gustafson E.A."/>
            <person name="Haerty W."/>
            <person name="Hahn M.W."/>
            <person name="Halligan D.L."/>
            <person name="Halpern A.L."/>
            <person name="Halter G.M."/>
            <person name="Han M.V."/>
            <person name="Heger A."/>
            <person name="Hillier L."/>
            <person name="Hinrichs A.S."/>
            <person name="Holmes I."/>
            <person name="Hoskins R.A."/>
            <person name="Hubisz M.J."/>
            <person name="Hultmark D."/>
            <person name="Huntley M.A."/>
            <person name="Jaffe D.B."/>
            <person name="Jagadeeshan S."/>
            <person name="Jeck W.R."/>
            <person name="Johnson J."/>
            <person name="Jones C.D."/>
            <person name="Jordan W.C."/>
            <person name="Karpen G.H."/>
            <person name="Kataoka E."/>
            <person name="Keightley P.D."/>
            <person name="Kheradpour P."/>
            <person name="Kirkness E.F."/>
            <person name="Koerich L.B."/>
            <person name="Kristiansen K."/>
            <person name="Kudrna D."/>
            <person name="Kulathinal R.J."/>
            <person name="Kumar S."/>
            <person name="Kwok R."/>
            <person name="Lander E."/>
            <person name="Langley C.H."/>
            <person name="Lapoint R."/>
            <person name="Lazzaro B.P."/>
            <person name="Lee S.J."/>
            <person name="Levesque L."/>
            <person name="Li R."/>
            <person name="Lin C.F."/>
            <person name="Lin M.F."/>
            <person name="Lindblad-Toh K."/>
            <person name="Llopart A."/>
            <person name="Long M."/>
            <person name="Low L."/>
            <person name="Lozovsky E."/>
            <person name="Lu J."/>
            <person name="Luo M."/>
            <person name="Machado C.A."/>
            <person name="Makalowski W."/>
            <person name="Marzo M."/>
            <person name="Matsuda M."/>
            <person name="Matzkin L."/>
            <person name="McAllister B."/>
            <person name="McBride C.S."/>
            <person name="McKernan B."/>
            <person name="McKernan K."/>
            <person name="Mendez-Lago M."/>
            <person name="Minx P."/>
            <person name="Mollenhauer M.U."/>
            <person name="Montooth K."/>
            <person name="Mount S.M."/>
            <person name="Mu X."/>
            <person name="Myers E."/>
            <person name="Negre B."/>
            <person name="Newfeld S."/>
            <person name="Nielsen R."/>
            <person name="Noor M.A."/>
            <person name="O'Grady P."/>
            <person name="Pachter L."/>
            <person name="Papaceit M."/>
            <person name="Parisi M.J."/>
            <person name="Parisi M."/>
            <person name="Parts L."/>
            <person name="Pedersen J.S."/>
            <person name="Pesole G."/>
            <person name="Phillippy A.M."/>
            <person name="Ponting C.P."/>
            <person name="Pop M."/>
            <person name="Porcelli D."/>
            <person name="Powell J.R."/>
            <person name="Prohaska S."/>
            <person name="Pruitt K."/>
            <person name="Puig M."/>
            <person name="Quesneville H."/>
            <person name="Ram K.R."/>
            <person name="Rand D."/>
            <person name="Rasmussen M.D."/>
            <person name="Reed L.K."/>
            <person name="Reenan R."/>
            <person name="Reily A."/>
            <person name="Remington K.A."/>
            <person name="Rieger T.T."/>
            <person name="Ritchie M.G."/>
            <person name="Robin C."/>
            <person name="Rogers Y.H."/>
            <person name="Rohde C."/>
            <person name="Rozas J."/>
            <person name="Rubenfield M.J."/>
            <person name="Ruiz A."/>
            <person name="Russo S."/>
            <person name="Salzberg S.L."/>
            <person name="Sanchez-Gracia A."/>
            <person name="Saranga D.J."/>
            <person name="Sato H."/>
            <person name="Schaeffer S.W."/>
            <person name="Schatz M.C."/>
            <person name="Schlenke T."/>
            <person name="Schwartz R."/>
            <person name="Segarra C."/>
            <person name="Singh R.S."/>
            <person name="Sirot L."/>
            <person name="Sirota M."/>
            <person name="Sisneros N.B."/>
            <person name="Smith C.D."/>
            <person name="Smith T.F."/>
            <person name="Spieth J."/>
            <person name="Stage D.E."/>
            <person name="Stark A."/>
            <person name="Stephan W."/>
            <person name="Strausberg R.L."/>
            <person name="Strempel S."/>
            <person name="Sturgill D."/>
            <person name="Sutton G."/>
            <person name="Sutton G.G."/>
            <person name="Tao W."/>
            <person name="Teichmann S."/>
            <person name="Tobari Y.N."/>
            <person name="Tomimura Y."/>
            <person name="Tsolas J.M."/>
            <person name="Valente V.L."/>
            <person name="Venter E."/>
            <person name="Venter J.C."/>
            <person name="Vicario S."/>
            <person name="Vieira F.G."/>
            <person name="Vilella A.J."/>
            <person name="Villasante A."/>
            <person name="Walenz B."/>
            <person name="Wang J."/>
            <person name="Wasserman M."/>
            <person name="Watts T."/>
            <person name="Wilson D."/>
            <person name="Wilson R.K."/>
            <person name="Wing R.A."/>
            <person name="Wolfner M.F."/>
            <person name="Wong A."/>
            <person name="Wong G.K."/>
            <person name="Wu C.I."/>
            <person name="Wu G."/>
            <person name="Yamamoto D."/>
            <person name="Yang H.P."/>
            <person name="Yang S.P."/>
            <person name="Yorke J.A."/>
            <person name="Yoshida K."/>
            <person name="Zdobnov E."/>
            <person name="Zhang P."/>
            <person name="Zhang Y."/>
            <person name="Zimin A.V."/>
            <person name="Baldwin J."/>
            <person name="Abdouelleil A."/>
            <person name="Abdulkadir J."/>
            <person name="Abebe A."/>
            <person name="Abera B."/>
            <person name="Abreu J."/>
            <person name="Acer S.C."/>
            <person name="Aftuck L."/>
            <person name="Alexander A."/>
            <person name="An P."/>
            <person name="Anderson E."/>
            <person name="Anderson S."/>
            <person name="Arachi H."/>
            <person name="Azer M."/>
            <person name="Bachantsang P."/>
            <person name="Barry A."/>
            <person name="Bayul T."/>
            <person name="Berlin A."/>
            <person name="Bessette D."/>
            <person name="Bloom T."/>
            <person name="Blye J."/>
            <person name="Boguslavskiy L."/>
            <person name="Bonnet C."/>
            <person name="Boukhgalter B."/>
            <person name="Bourzgui I."/>
            <person name="Brown A."/>
            <person name="Cahill P."/>
            <person name="Channer S."/>
            <person name="Cheshatsang Y."/>
            <person name="Chuda L."/>
            <person name="Citroen M."/>
            <person name="Collymore A."/>
            <person name="Cooke P."/>
            <person name="Costello M."/>
            <person name="D'Aco K."/>
            <person name="Daza R."/>
            <person name="De Haan G."/>
            <person name="DeGray S."/>
            <person name="DeMaso C."/>
            <person name="Dhargay N."/>
            <person name="Dooley K."/>
            <person name="Dooley E."/>
            <person name="Doricent M."/>
            <person name="Dorje P."/>
            <person name="Dorjee K."/>
            <person name="Dupes A."/>
            <person name="Elong R."/>
            <person name="Falk J."/>
            <person name="Farina A."/>
            <person name="Faro S."/>
            <person name="Ferguson D."/>
            <person name="Fisher S."/>
            <person name="Foley C.D."/>
            <person name="Franke A."/>
            <person name="Friedrich D."/>
            <person name="Gadbois L."/>
            <person name="Gearin G."/>
            <person name="Gearin C.R."/>
            <person name="Giannoukos G."/>
            <person name="Goode T."/>
            <person name="Graham J."/>
            <person name="Grandbois E."/>
            <person name="Grewal S."/>
            <person name="Gyaltsen K."/>
            <person name="Hafez N."/>
            <person name="Hagos B."/>
            <person name="Hall J."/>
            <person name="Henson C."/>
            <person name="Hollinger A."/>
            <person name="Honan T."/>
            <person name="Huard M.D."/>
            <person name="Hughes L."/>
            <person name="Hurhula B."/>
            <person name="Husby M.E."/>
            <person name="Kamat A."/>
            <person name="Kanga B."/>
            <person name="Kashin S."/>
            <person name="Khazanovich D."/>
            <person name="Kisner P."/>
            <person name="Lance K."/>
            <person name="Lara M."/>
            <person name="Lee W."/>
            <person name="Lennon N."/>
            <person name="Letendre F."/>
            <person name="LeVine R."/>
            <person name="Lipovsky A."/>
            <person name="Liu X."/>
            <person name="Liu J."/>
            <person name="Liu S."/>
            <person name="Lokyitsang T."/>
            <person name="Lokyitsang Y."/>
            <person name="Lubonja R."/>
            <person name="Lui A."/>
            <person name="MacDonald P."/>
            <person name="Magnisalis V."/>
            <person name="Maru K."/>
            <person name="Matthews C."/>
            <person name="McCusker W."/>
            <person name="McDonough S."/>
            <person name="Mehta T."/>
            <person name="Meldrim J."/>
            <person name="Meneus L."/>
            <person name="Mihai O."/>
            <person name="Mihalev A."/>
            <person name="Mihova T."/>
            <person name="Mittelman R."/>
            <person name="Mlenga V."/>
            <person name="Montmayeur A."/>
            <person name="Mulrain L."/>
            <person name="Navidi A."/>
            <person name="Naylor J."/>
            <person name="Negash T."/>
            <person name="Nguyen T."/>
            <person name="Nguyen N."/>
            <person name="Nicol R."/>
            <person name="Norbu C."/>
            <person name="Norbu N."/>
            <person name="Novod N."/>
            <person name="O'Neill B."/>
            <person name="Osman S."/>
            <person name="Markiewicz E."/>
            <person name="Oyono O.L."/>
            <person name="Patti C."/>
            <person name="Phunkhang P."/>
            <person name="Pierre F."/>
            <person name="Priest M."/>
            <person name="Raghuraman S."/>
            <person name="Rege F."/>
            <person name="Reyes R."/>
            <person name="Rise C."/>
            <person name="Rogov P."/>
            <person name="Ross K."/>
            <person name="Ryan E."/>
            <person name="Settipalli S."/>
            <person name="Shea T."/>
            <person name="Sherpa N."/>
            <person name="Shi L."/>
            <person name="Shih D."/>
            <person name="Sparrow T."/>
            <person name="Spaulding J."/>
            <person name="Stalker J."/>
            <person name="Stange-Thomann N."/>
            <person name="Stavropoulos S."/>
            <person name="Stone C."/>
            <person name="Strader C."/>
            <person name="Tesfaye S."/>
            <person name="Thomson T."/>
            <person name="Thoulutsang Y."/>
            <person name="Thoulutsang D."/>
            <person name="Topham K."/>
            <person name="Topping I."/>
            <person name="Tsamla T."/>
            <person name="Vassiliev H."/>
            <person name="Vo A."/>
            <person name="Wangchuk T."/>
            <person name="Wangdi T."/>
            <person name="Weiand M."/>
            <person name="Wilkinson J."/>
            <person name="Wilson A."/>
            <person name="Yadav S."/>
            <person name="Young G."/>
            <person name="Yu Q."/>
            <person name="Zembek L."/>
            <person name="Zhong D."/>
            <person name="Zimmer A."/>
            <person name="Zwirko Z."/>
            <person name="Jaffe D.B."/>
            <person name="Alvarez P."/>
            <person name="Brockman W."/>
            <person name="Butler J."/>
            <person name="Chin C."/>
            <person name="Gnerre S."/>
            <person name="Grabherr M."/>
            <person name="Kleber M."/>
            <person name="Mauceli E."/>
            <person name="MacCallum I."/>
        </authorList>
    </citation>
    <scope>NUCLEOTIDE SEQUENCE [LARGE SCALE GENOMIC DNA]</scope>
    <source>
        <strain evidence="2">Tucson 15287-2541.00</strain>
    </source>
</reference>
<proteinExistence type="predicted"/>
<dbReference type="Proteomes" id="UP000001070">
    <property type="component" value="Unassembled WGS sequence"/>
</dbReference>
<evidence type="ECO:0000313" key="2">
    <source>
        <dbReference type="Proteomes" id="UP000001070"/>
    </source>
</evidence>